<feature type="transmembrane region" description="Helical" evidence="2">
    <location>
        <begin position="33"/>
        <end position="54"/>
    </location>
</feature>
<dbReference type="InterPro" id="IPR002372">
    <property type="entry name" value="PQQ_rpt_dom"/>
</dbReference>
<keyword evidence="5" id="KW-1185">Reference proteome</keyword>
<feature type="domain" description="Pyrrolo-quinoline quinone repeat" evidence="3">
    <location>
        <begin position="367"/>
        <end position="446"/>
    </location>
</feature>
<dbReference type="KEGG" id="halt:IM660_03200"/>
<dbReference type="Gene3D" id="2.130.10.10">
    <property type="entry name" value="YVTN repeat-like/Quinoprotein amine dehydrogenase"/>
    <property type="match status" value="2"/>
</dbReference>
<evidence type="ECO:0000313" key="5">
    <source>
        <dbReference type="Proteomes" id="UP000593758"/>
    </source>
</evidence>
<dbReference type="AlphaFoldDB" id="A0A7M1SXH3"/>
<name>A0A7M1SXH3_9MICO</name>
<keyword evidence="2" id="KW-1133">Transmembrane helix</keyword>
<gene>
    <name evidence="4" type="ORF">IM660_03200</name>
</gene>
<evidence type="ECO:0000259" key="3">
    <source>
        <dbReference type="Pfam" id="PF13360"/>
    </source>
</evidence>
<dbReference type="RefSeq" id="WP_193497987.1">
    <property type="nucleotide sequence ID" value="NZ_CP063169.1"/>
</dbReference>
<dbReference type="SUPFAM" id="SSF50998">
    <property type="entry name" value="Quinoprotein alcohol dehydrogenase-like"/>
    <property type="match status" value="1"/>
</dbReference>
<reference evidence="4 5" key="1">
    <citation type="submission" date="2020-10" db="EMBL/GenBank/DDBJ databases">
        <title>Haloactinobacterium sp. RN3S43, a bacterium isolated from saline soil.</title>
        <authorList>
            <person name="Sun J.-Q."/>
        </authorList>
    </citation>
    <scope>NUCLEOTIDE SEQUENCE [LARGE SCALE GENOMIC DNA]</scope>
    <source>
        <strain evidence="4 5">RN3S43</strain>
    </source>
</reference>
<sequence length="471" mass="49771">MATPEHQPGPPQIPGPGSAFPQAPAVAPRRRGWVVLLAVAVPVLVGGLVIALVLPRLLGGPSASEPPLRAYPEQPTEAWTLTASELTASDEGWLQGVPASLGEDTMVVVAGSGEESASIAAISITGEVLWQVEEDRTIACVVGNDRIACVVGPAGEEILVLDGDGSERARFPSPVAVDAIYPLEDGVALLGDREEGSPVLRLRDDGTQVWEQRLTVQNPDWLPPTLVEDAGTLVVSYPIDQPWGLPAGDPWEFDLETGQLVAAGGTTCCRFDDGTVLEIGESASSWVSVDGEVTVLPGRATSALTWGTEPRLWGTAVALVPNWDTFTVLDQATLSVYQRGSTVPLATITDVWPEEASSEYGPVIPVVVSPEVIVLVIADANAAFALRAYTPEGTRLWSVTLDSGLRGLPMSDGARVVVDDDDGTIRAFSILDGSEQWRLPSEAQGMLVPLDRHLMLVSNGDADHSITLLNP</sequence>
<dbReference type="Pfam" id="PF13360">
    <property type="entry name" value="PQQ_2"/>
    <property type="match status" value="1"/>
</dbReference>
<accession>A0A7M1SXH3</accession>
<dbReference type="EMBL" id="CP063169">
    <property type="protein sequence ID" value="QOR71323.1"/>
    <property type="molecule type" value="Genomic_DNA"/>
</dbReference>
<dbReference type="PANTHER" id="PTHR34512:SF30">
    <property type="entry name" value="OUTER MEMBRANE PROTEIN ASSEMBLY FACTOR BAMB"/>
    <property type="match status" value="1"/>
</dbReference>
<dbReference type="Proteomes" id="UP000593758">
    <property type="component" value="Chromosome"/>
</dbReference>
<organism evidence="4 5">
    <name type="scientific">Ruania alkalisoli</name>
    <dbReference type="NCBI Taxonomy" id="2779775"/>
    <lineage>
        <taxon>Bacteria</taxon>
        <taxon>Bacillati</taxon>
        <taxon>Actinomycetota</taxon>
        <taxon>Actinomycetes</taxon>
        <taxon>Micrococcales</taxon>
        <taxon>Ruaniaceae</taxon>
        <taxon>Ruania</taxon>
    </lineage>
</organism>
<proteinExistence type="predicted"/>
<evidence type="ECO:0000313" key="4">
    <source>
        <dbReference type="EMBL" id="QOR71323.1"/>
    </source>
</evidence>
<keyword evidence="2" id="KW-0472">Membrane</keyword>
<dbReference type="InterPro" id="IPR015943">
    <property type="entry name" value="WD40/YVTN_repeat-like_dom_sf"/>
</dbReference>
<keyword evidence="2" id="KW-0812">Transmembrane</keyword>
<protein>
    <submittedName>
        <fullName evidence="4">PQQ-binding-like beta-propeller repeat protein</fullName>
    </submittedName>
</protein>
<dbReference type="SMART" id="SM00564">
    <property type="entry name" value="PQQ"/>
    <property type="match status" value="2"/>
</dbReference>
<dbReference type="InterPro" id="IPR011047">
    <property type="entry name" value="Quinoprotein_ADH-like_sf"/>
</dbReference>
<evidence type="ECO:0000256" key="1">
    <source>
        <dbReference type="SAM" id="MobiDB-lite"/>
    </source>
</evidence>
<feature type="region of interest" description="Disordered" evidence="1">
    <location>
        <begin position="1"/>
        <end position="23"/>
    </location>
</feature>
<evidence type="ECO:0000256" key="2">
    <source>
        <dbReference type="SAM" id="Phobius"/>
    </source>
</evidence>
<dbReference type="InterPro" id="IPR018391">
    <property type="entry name" value="PQQ_b-propeller_rpt"/>
</dbReference>
<dbReference type="PANTHER" id="PTHR34512">
    <property type="entry name" value="CELL SURFACE PROTEIN"/>
    <property type="match status" value="1"/>
</dbReference>